<name>E4ZGH7_LEPMJ</name>
<evidence type="ECO:0000313" key="1">
    <source>
        <dbReference type="EMBL" id="CBX90397.1"/>
    </source>
</evidence>
<protein>
    <submittedName>
        <fullName evidence="1">Uncharacterized protein</fullName>
    </submittedName>
</protein>
<dbReference type="VEuPathDB" id="FungiDB:LEMA_uP065230.1"/>
<dbReference type="OrthoDB" id="1933717at2759"/>
<keyword evidence="2" id="KW-1185">Reference proteome</keyword>
<proteinExistence type="predicted"/>
<dbReference type="AlphaFoldDB" id="E4ZGH7"/>
<accession>E4ZGH7</accession>
<reference evidence="2" key="1">
    <citation type="journal article" date="2011" name="Nat. Commun.">
        <title>Effector diversification within compartments of the Leptosphaeria maculans genome affected by Repeat-Induced Point mutations.</title>
        <authorList>
            <person name="Rouxel T."/>
            <person name="Grandaubert J."/>
            <person name="Hane J.K."/>
            <person name="Hoede C."/>
            <person name="van de Wouw A.P."/>
            <person name="Couloux A."/>
            <person name="Dominguez V."/>
            <person name="Anthouard V."/>
            <person name="Bally P."/>
            <person name="Bourras S."/>
            <person name="Cozijnsen A.J."/>
            <person name="Ciuffetti L.M."/>
            <person name="Degrave A."/>
            <person name="Dilmaghani A."/>
            <person name="Duret L."/>
            <person name="Fudal I."/>
            <person name="Goodwin S.B."/>
            <person name="Gout L."/>
            <person name="Glaser N."/>
            <person name="Linglin J."/>
            <person name="Kema G.H.J."/>
            <person name="Lapalu N."/>
            <person name="Lawrence C.B."/>
            <person name="May K."/>
            <person name="Meyer M."/>
            <person name="Ollivier B."/>
            <person name="Poulain J."/>
            <person name="Schoch C.L."/>
            <person name="Simon A."/>
            <person name="Spatafora J.W."/>
            <person name="Stachowiak A."/>
            <person name="Turgeon B.G."/>
            <person name="Tyler B.M."/>
            <person name="Vincent D."/>
            <person name="Weissenbach J."/>
            <person name="Amselem J."/>
            <person name="Quesneville H."/>
            <person name="Oliver R.P."/>
            <person name="Wincker P."/>
            <person name="Balesdent M.-H."/>
            <person name="Howlett B.J."/>
        </authorList>
    </citation>
    <scope>NUCLEOTIDE SEQUENCE [LARGE SCALE GENOMIC DNA]</scope>
    <source>
        <strain evidence="2">JN3 / isolate v23.1.3 / race Av1-4-5-6-7-8</strain>
    </source>
</reference>
<dbReference type="InParanoid" id="E4ZGH7"/>
<dbReference type="HOGENOM" id="CLU_2413638_0_0_1"/>
<dbReference type="GeneID" id="13291938"/>
<evidence type="ECO:0000313" key="2">
    <source>
        <dbReference type="Proteomes" id="UP000002668"/>
    </source>
</evidence>
<organism evidence="1 2">
    <name type="scientific">Leptosphaeria maculans (strain JN3 / isolate v23.1.3 / race Av1-4-5-6-7-8)</name>
    <name type="common">Blackleg fungus</name>
    <name type="synonym">Phoma lingam</name>
    <dbReference type="NCBI Taxonomy" id="985895"/>
    <lineage>
        <taxon>Eukaryota</taxon>
        <taxon>Fungi</taxon>
        <taxon>Dikarya</taxon>
        <taxon>Ascomycota</taxon>
        <taxon>Pezizomycotina</taxon>
        <taxon>Dothideomycetes</taxon>
        <taxon>Pleosporomycetidae</taxon>
        <taxon>Pleosporales</taxon>
        <taxon>Pleosporineae</taxon>
        <taxon>Leptosphaeriaceae</taxon>
        <taxon>Plenodomus</taxon>
        <taxon>Plenodomus lingam/Leptosphaeria maculans species complex</taxon>
    </lineage>
</organism>
<dbReference type="Proteomes" id="UP000002668">
    <property type="component" value="Genome"/>
</dbReference>
<sequence>MIPGVIKSDMVPDEYKKYAIDHRLLPGGLTLFLCTERAEWLRGNVVSVNWDFDEMEAHREEILGKRLLKLKFTGAQFGKDGHPWEADSSAQG</sequence>
<gene>
    <name evidence="1" type="ORF">LEMA_uP065230.1</name>
</gene>
<dbReference type="EMBL" id="FP929064">
    <property type="protein sequence ID" value="CBX90397.1"/>
    <property type="molecule type" value="Genomic_DNA"/>
</dbReference>
<dbReference type="STRING" id="985895.E4ZGH7"/>